<evidence type="ECO:0000313" key="7">
    <source>
        <dbReference type="Proteomes" id="UP000297280"/>
    </source>
</evidence>
<evidence type="ECO:0000256" key="4">
    <source>
        <dbReference type="ARBA" id="ARBA00023136"/>
    </source>
</evidence>
<dbReference type="Proteomes" id="UP000297280">
    <property type="component" value="Unassembled WGS sequence"/>
</dbReference>
<organism evidence="6 7">
    <name type="scientific">Botrytis porri</name>
    <dbReference type="NCBI Taxonomy" id="87229"/>
    <lineage>
        <taxon>Eukaryota</taxon>
        <taxon>Fungi</taxon>
        <taxon>Dikarya</taxon>
        <taxon>Ascomycota</taxon>
        <taxon>Pezizomycotina</taxon>
        <taxon>Leotiomycetes</taxon>
        <taxon>Helotiales</taxon>
        <taxon>Sclerotiniaceae</taxon>
        <taxon>Botrytis</taxon>
    </lineage>
</organism>
<name>A0A4Z1KY42_9HELO</name>
<dbReference type="EMBL" id="PQXO01000106">
    <property type="protein sequence ID" value="TGO89499.1"/>
    <property type="molecule type" value="Genomic_DNA"/>
</dbReference>
<keyword evidence="4 5" id="KW-0472">Membrane</keyword>
<feature type="transmembrane region" description="Helical" evidence="5">
    <location>
        <begin position="12"/>
        <end position="35"/>
    </location>
</feature>
<dbReference type="InterPro" id="IPR007568">
    <property type="entry name" value="RTA1"/>
</dbReference>
<evidence type="ECO:0000256" key="1">
    <source>
        <dbReference type="ARBA" id="ARBA00004141"/>
    </source>
</evidence>
<keyword evidence="7" id="KW-1185">Reference proteome</keyword>
<proteinExistence type="predicted"/>
<sequence length="310" mass="34819">MVATATLDSCPYYCYVPVMAVSAMFAAIFVQTTLLHTCQISRTKTKFFIPIAVSGLLEAIGYACRLISHFETPKFSVIPFCIQYTCILVSPTIIAAAVYMYYEHLVKAVGGESQSPIRLSRFPKIFLFFDCFSVIILIVGSIFRLTTTLPISWIRLGNRLVMMGLGEQLVFLVIFVFTAAKFQYNISQNPTERISATVEPKSPRAGIPYKRHLVAMYIASAFIAIRSLIRLVENLTGTTGLIRSHEAFLIIFDGALMLNLMLLFHYIHPSEIAAFETFYASDGADTSLPYFAGLKAWQRKRLSRNGMMEF</sequence>
<keyword evidence="2 5" id="KW-0812">Transmembrane</keyword>
<dbReference type="OrthoDB" id="3358017at2759"/>
<feature type="transmembrane region" description="Helical" evidence="5">
    <location>
        <begin position="213"/>
        <end position="232"/>
    </location>
</feature>
<dbReference type="PANTHER" id="PTHR31465">
    <property type="entry name" value="PROTEIN RTA1-RELATED"/>
    <property type="match status" value="1"/>
</dbReference>
<feature type="transmembrane region" description="Helical" evidence="5">
    <location>
        <begin position="247"/>
        <end position="267"/>
    </location>
</feature>
<reference evidence="6 7" key="1">
    <citation type="submission" date="2017-12" db="EMBL/GenBank/DDBJ databases">
        <title>Comparative genomics of Botrytis spp.</title>
        <authorList>
            <person name="Valero-Jimenez C.A."/>
            <person name="Tapia P."/>
            <person name="Veloso J."/>
            <person name="Silva-Moreno E."/>
            <person name="Staats M."/>
            <person name="Valdes J.H."/>
            <person name="Van Kan J.A.L."/>
        </authorList>
    </citation>
    <scope>NUCLEOTIDE SEQUENCE [LARGE SCALE GENOMIC DNA]</scope>
    <source>
        <strain evidence="6 7">MUCL3349</strain>
    </source>
</reference>
<evidence type="ECO:0000256" key="5">
    <source>
        <dbReference type="SAM" id="Phobius"/>
    </source>
</evidence>
<feature type="transmembrane region" description="Helical" evidence="5">
    <location>
        <begin position="165"/>
        <end position="184"/>
    </location>
</feature>
<evidence type="ECO:0000313" key="6">
    <source>
        <dbReference type="EMBL" id="TGO89499.1"/>
    </source>
</evidence>
<keyword evidence="3 5" id="KW-1133">Transmembrane helix</keyword>
<evidence type="ECO:0000256" key="2">
    <source>
        <dbReference type="ARBA" id="ARBA00022692"/>
    </source>
</evidence>
<gene>
    <name evidence="6" type="ORF">BPOR_0106g00070</name>
</gene>
<dbReference type="GO" id="GO:0016020">
    <property type="term" value="C:membrane"/>
    <property type="evidence" value="ECO:0007669"/>
    <property type="project" value="UniProtKB-SubCell"/>
</dbReference>
<dbReference type="AlphaFoldDB" id="A0A4Z1KY42"/>
<feature type="transmembrane region" description="Helical" evidence="5">
    <location>
        <begin position="47"/>
        <end position="70"/>
    </location>
</feature>
<dbReference type="Pfam" id="PF04479">
    <property type="entry name" value="RTA1"/>
    <property type="match status" value="1"/>
</dbReference>
<feature type="transmembrane region" description="Helical" evidence="5">
    <location>
        <begin position="82"/>
        <end position="102"/>
    </location>
</feature>
<feature type="transmembrane region" description="Helical" evidence="5">
    <location>
        <begin position="122"/>
        <end position="145"/>
    </location>
</feature>
<evidence type="ECO:0000256" key="3">
    <source>
        <dbReference type="ARBA" id="ARBA00022989"/>
    </source>
</evidence>
<accession>A0A4Z1KY42</accession>
<protein>
    <submittedName>
        <fullName evidence="6">Uncharacterized protein</fullName>
    </submittedName>
</protein>
<dbReference type="PANTHER" id="PTHR31465:SF1">
    <property type="entry name" value="PROTEIN RTA1-RELATED"/>
    <property type="match status" value="1"/>
</dbReference>
<comment type="subcellular location">
    <subcellularLocation>
        <location evidence="1">Membrane</location>
        <topology evidence="1">Multi-pass membrane protein</topology>
    </subcellularLocation>
</comment>
<comment type="caution">
    <text evidence="6">The sequence shown here is derived from an EMBL/GenBank/DDBJ whole genome shotgun (WGS) entry which is preliminary data.</text>
</comment>